<dbReference type="InterPro" id="IPR000182">
    <property type="entry name" value="GNAT_dom"/>
</dbReference>
<dbReference type="Gene3D" id="3.40.630.30">
    <property type="match status" value="1"/>
</dbReference>
<name>A0ABW2VW76_9ACTN</name>
<feature type="domain" description="N-acetyltransferase" evidence="3">
    <location>
        <begin position="2"/>
        <end position="172"/>
    </location>
</feature>
<dbReference type="PANTHER" id="PTHR43877:SF2">
    <property type="entry name" value="AMINOALKYLPHOSPHONATE N-ACETYLTRANSFERASE-RELATED"/>
    <property type="match status" value="1"/>
</dbReference>
<keyword evidence="1 4" id="KW-0808">Transferase</keyword>
<dbReference type="InterPro" id="IPR016181">
    <property type="entry name" value="Acyl_CoA_acyltransferase"/>
</dbReference>
<dbReference type="EC" id="2.3.-.-" evidence="4"/>
<dbReference type="InterPro" id="IPR050832">
    <property type="entry name" value="Bact_Acetyltransf"/>
</dbReference>
<dbReference type="GO" id="GO:0016746">
    <property type="term" value="F:acyltransferase activity"/>
    <property type="evidence" value="ECO:0007669"/>
    <property type="project" value="UniProtKB-KW"/>
</dbReference>
<evidence type="ECO:0000313" key="4">
    <source>
        <dbReference type="EMBL" id="MFD0288758.1"/>
    </source>
</evidence>
<sequence length="192" mass="19713">MTTVSRLGAAELIASAEELADVLTDTVAGGASVGFLAPLDRAAAVAWWEGRVAAVSAGHLAVWVARDADRLLGTVSLAFPDKPNSRHRAELVKLMVHRDGRGQGLGRTLLTTAETEAAAAGVTLLHLDTETDSPAESLYHSAGWTRLGAIPDYAASPSGELRPTTIFYKRVGAGEGEGAGGEAGAEAAAVGR</sequence>
<dbReference type="CDD" id="cd04301">
    <property type="entry name" value="NAT_SF"/>
    <property type="match status" value="1"/>
</dbReference>
<dbReference type="PANTHER" id="PTHR43877">
    <property type="entry name" value="AMINOALKYLPHOSPHONATE N-ACETYLTRANSFERASE-RELATED-RELATED"/>
    <property type="match status" value="1"/>
</dbReference>
<keyword evidence="2 4" id="KW-0012">Acyltransferase</keyword>
<dbReference type="SUPFAM" id="SSF55729">
    <property type="entry name" value="Acyl-CoA N-acyltransferases (Nat)"/>
    <property type="match status" value="1"/>
</dbReference>
<evidence type="ECO:0000256" key="2">
    <source>
        <dbReference type="ARBA" id="ARBA00023315"/>
    </source>
</evidence>
<dbReference type="EMBL" id="JBHTEC010000008">
    <property type="protein sequence ID" value="MFD0288758.1"/>
    <property type="molecule type" value="Genomic_DNA"/>
</dbReference>
<reference evidence="5" key="1">
    <citation type="journal article" date="2019" name="Int. J. Syst. Evol. Microbiol.">
        <title>The Global Catalogue of Microorganisms (GCM) 10K type strain sequencing project: providing services to taxonomists for standard genome sequencing and annotation.</title>
        <authorList>
            <consortium name="The Broad Institute Genomics Platform"/>
            <consortium name="The Broad Institute Genome Sequencing Center for Infectious Disease"/>
            <person name="Wu L."/>
            <person name="Ma J."/>
        </authorList>
    </citation>
    <scope>NUCLEOTIDE SEQUENCE [LARGE SCALE GENOMIC DNA]</scope>
    <source>
        <strain evidence="5">CGMCC 4.7198</strain>
    </source>
</reference>
<accession>A0ABW2VW76</accession>
<evidence type="ECO:0000256" key="1">
    <source>
        <dbReference type="ARBA" id="ARBA00022679"/>
    </source>
</evidence>
<evidence type="ECO:0000259" key="3">
    <source>
        <dbReference type="PROSITE" id="PS51186"/>
    </source>
</evidence>
<keyword evidence="5" id="KW-1185">Reference proteome</keyword>
<dbReference type="PROSITE" id="PS51186">
    <property type="entry name" value="GNAT"/>
    <property type="match status" value="1"/>
</dbReference>
<comment type="caution">
    <text evidence="4">The sequence shown here is derived from an EMBL/GenBank/DDBJ whole genome shotgun (WGS) entry which is preliminary data.</text>
</comment>
<dbReference type="Pfam" id="PF00583">
    <property type="entry name" value="Acetyltransf_1"/>
    <property type="match status" value="1"/>
</dbReference>
<evidence type="ECO:0000313" key="5">
    <source>
        <dbReference type="Proteomes" id="UP001596957"/>
    </source>
</evidence>
<organism evidence="4 5">
    <name type="scientific">Streptomyces lutosisoli</name>
    <dbReference type="NCBI Taxonomy" id="2665721"/>
    <lineage>
        <taxon>Bacteria</taxon>
        <taxon>Bacillati</taxon>
        <taxon>Actinomycetota</taxon>
        <taxon>Actinomycetes</taxon>
        <taxon>Kitasatosporales</taxon>
        <taxon>Streptomycetaceae</taxon>
        <taxon>Streptomyces</taxon>
    </lineage>
</organism>
<gene>
    <name evidence="4" type="ORF">ACFQZP_45620</name>
</gene>
<proteinExistence type="predicted"/>
<dbReference type="Proteomes" id="UP001596957">
    <property type="component" value="Unassembled WGS sequence"/>
</dbReference>
<dbReference type="RefSeq" id="WP_381250508.1">
    <property type="nucleotide sequence ID" value="NZ_JBHTBI010000005.1"/>
</dbReference>
<protein>
    <submittedName>
        <fullName evidence="4">GNAT family N-acetyltransferase</fullName>
        <ecNumber evidence="4">2.3.-.-</ecNumber>
    </submittedName>
</protein>